<dbReference type="InterPro" id="IPR006612">
    <property type="entry name" value="THAP_Znf"/>
</dbReference>
<sequence>MNFFAMDVRKCCVGNCSSTNRTHRLFLLPKDDNLRELWLSFLIPTNIELTGLSKHQLLTKRVCQNHFDRYQFDSMGNRLRHGYPCLFSDKEISFGIPLSSTVGDHLSDHNYFLSAAPESHTVRGSYIEVDDDHNYHLPILPKSVIDEAAVQGHCCRDPEPIETELMAPSSDQILQTPGVANTKAKNVLTSSCFVKKMKKQALSVKNKSFNDRLAGAKTLSQDSSFQRSFSMMNKHAQNFIMMQIKSVGKKQKGVRFTNDEKLLALTLMKESPKGYRLLQKIFKLPSKRTLNRLAEMITFGVGINNNIFQLIERRALNWDIKKKLCSIVFDEVALTPHLTYVAISGLVPIALVCDQGTTFRSALKGLREDTEQRRNVKGEHNDGTIEVSGQRLSVIFDPPHLLKGLRNNFLNKNLIFNNSIATWDDILTVYRADCQLGHTRMNKKLTDHHVISAKIKKMKVSVAAQVLSEQTSAMLKYTALFDTTVGGEKVSATMKTTGDAVEFMDKLFDSVNGTKRNTKKGKLRGPVKPNSKHFEFWREATSTIKNIRFVDSASKRAKNNKKEYLVRVPSLDGWVMTLKSFERIANLLFTKYHLKYFYPGLINQDPLENFFGRIRAINYRNVNPDCYTFVNAFKSLLISNVMGPHSIYSNCEDDDGKNLIDFYNLLKSSEEENKENVPCTKNVVRNTPGEHEKTVEKSQETLRVMAVNERVRVHSSAYTAGYICRKINKKMNCQECQKTLVAEAQENFHKWIMHREYKQLKNSNLAYPSKQFLILYRDIANLTHSYLNQYAHLKSTGKNIKKEINKNLKFDWLGCSKHKKITSEYLISLILRLQIHNWCNIINKILRGDVEEKHILKMNIPELLLIDYGTSLAISIFISIISINITNYVKVCDVITCDTSALSVLLCSLVNMAMRIVVLSILFFIVPILCYKPVVLIHGVMTGSASMELIKLRIEEQHPGTIVYNVNRFESWSSLETMWHQVLEIGMDIANISSKHPEGINLIGYSQGGLIARGIVETFPNVSLDSYHLVFPGLVKDTVYELFYSRVGQHTSVGNYWNDPYHQSLYESYSVYLPYINNHLPSAKSADFKKNLLRLKRLVLIGGPDDNVITPWQSSQFGYYNANETIIEMKAQDIYVEDRIGLRTLDETGRLHVVTVPGINHFNWHMNMSIVDNYLLPYLD</sequence>
<organism evidence="17 18">
    <name type="scientific">Spodoptera exigua</name>
    <name type="common">Beet armyworm</name>
    <name type="synonym">Noctua fulgens</name>
    <dbReference type="NCBI Taxonomy" id="7107"/>
    <lineage>
        <taxon>Eukaryota</taxon>
        <taxon>Metazoa</taxon>
        <taxon>Ecdysozoa</taxon>
        <taxon>Arthropoda</taxon>
        <taxon>Hexapoda</taxon>
        <taxon>Insecta</taxon>
        <taxon>Pterygota</taxon>
        <taxon>Neoptera</taxon>
        <taxon>Endopterygota</taxon>
        <taxon>Lepidoptera</taxon>
        <taxon>Glossata</taxon>
        <taxon>Ditrysia</taxon>
        <taxon>Noctuoidea</taxon>
        <taxon>Noctuidae</taxon>
        <taxon>Amphipyrinae</taxon>
        <taxon>Spodoptera</taxon>
    </lineage>
</organism>
<evidence type="ECO:0000256" key="1">
    <source>
        <dbReference type="ARBA" id="ARBA00004371"/>
    </source>
</evidence>
<evidence type="ECO:0000256" key="12">
    <source>
        <dbReference type="ARBA" id="ARBA00093223"/>
    </source>
</evidence>
<dbReference type="GO" id="GO:0003677">
    <property type="term" value="F:DNA binding"/>
    <property type="evidence" value="ECO:0007669"/>
    <property type="project" value="UniProtKB-UniRule"/>
</dbReference>
<feature type="transmembrane region" description="Helical" evidence="15">
    <location>
        <begin position="868"/>
        <end position="889"/>
    </location>
</feature>
<dbReference type="Pfam" id="PF21789">
    <property type="entry name" value="TNP-like_RNaseH_C"/>
    <property type="match status" value="1"/>
</dbReference>
<comment type="subcellular location">
    <subcellularLocation>
        <location evidence="1">Lysosome</location>
    </subcellularLocation>
</comment>
<evidence type="ECO:0000256" key="8">
    <source>
        <dbReference type="ARBA" id="ARBA00023125"/>
    </source>
</evidence>
<dbReference type="PROSITE" id="PS00028">
    <property type="entry name" value="ZINC_FINGER_C2H2_1"/>
    <property type="match status" value="1"/>
</dbReference>
<evidence type="ECO:0000256" key="15">
    <source>
        <dbReference type="SAM" id="Phobius"/>
    </source>
</evidence>
<dbReference type="SUPFAM" id="SSF53474">
    <property type="entry name" value="alpha/beta-Hydrolases"/>
    <property type="match status" value="1"/>
</dbReference>
<accession>A0A835G3I8</accession>
<dbReference type="GO" id="GO:0005764">
    <property type="term" value="C:lysosome"/>
    <property type="evidence" value="ECO:0007669"/>
    <property type="project" value="UniProtKB-SubCell"/>
</dbReference>
<dbReference type="AlphaFoldDB" id="A0A835G3I8"/>
<dbReference type="PANTHER" id="PTHR11247">
    <property type="entry name" value="PALMITOYL-PROTEIN THIOESTERASE/DOLICHYLDIPHOSPHATASE 1"/>
    <property type="match status" value="1"/>
</dbReference>
<keyword evidence="15" id="KW-0472">Membrane</keyword>
<keyword evidence="7" id="KW-0862">Zinc</keyword>
<keyword evidence="15" id="KW-1133">Transmembrane helix</keyword>
<evidence type="ECO:0000256" key="13">
    <source>
        <dbReference type="ARBA" id="ARBA00093353"/>
    </source>
</evidence>
<proteinExistence type="inferred from homology"/>
<reference evidence="17" key="1">
    <citation type="submission" date="2020-08" db="EMBL/GenBank/DDBJ databases">
        <title>Spodoptera exigua strain:BAW_Kor-Di-RS1 Genome sequencing and assembly.</title>
        <authorList>
            <person name="Kim J."/>
            <person name="Nam H.Y."/>
            <person name="Kwon M."/>
            <person name="Choi J.H."/>
            <person name="Cho S.R."/>
            <person name="Kim G.-H."/>
        </authorList>
    </citation>
    <scope>NUCLEOTIDE SEQUENCE</scope>
    <source>
        <strain evidence="17">BAW_Kor-Di-RS1</strain>
        <tissue evidence="17">Whole-body</tissue>
    </source>
</reference>
<dbReference type="GO" id="GO:0016790">
    <property type="term" value="F:thiolester hydrolase activity"/>
    <property type="evidence" value="ECO:0007669"/>
    <property type="project" value="TreeGrafter"/>
</dbReference>
<dbReference type="SUPFAM" id="SSF57716">
    <property type="entry name" value="Glucocorticoid receptor-like (DNA-binding domain)"/>
    <property type="match status" value="1"/>
</dbReference>
<keyword evidence="18" id="KW-1185">Reference proteome</keyword>
<name>A0A835G3I8_SPOEX</name>
<keyword evidence="6" id="KW-0378">Hydrolase</keyword>
<evidence type="ECO:0000313" key="18">
    <source>
        <dbReference type="Proteomes" id="UP000648187"/>
    </source>
</evidence>
<evidence type="ECO:0000259" key="16">
    <source>
        <dbReference type="PROSITE" id="PS50950"/>
    </source>
</evidence>
<dbReference type="InterPro" id="IPR013087">
    <property type="entry name" value="Znf_C2H2_type"/>
</dbReference>
<evidence type="ECO:0000256" key="7">
    <source>
        <dbReference type="ARBA" id="ARBA00022833"/>
    </source>
</evidence>
<gene>
    <name evidence="17" type="ORF">HW555_013758</name>
</gene>
<dbReference type="Pfam" id="PF02089">
    <property type="entry name" value="Palm_thioest"/>
    <property type="match status" value="1"/>
</dbReference>
<dbReference type="EMBL" id="JACKWZ010000718">
    <property type="protein sequence ID" value="KAF9405566.1"/>
    <property type="molecule type" value="Genomic_DNA"/>
</dbReference>
<evidence type="ECO:0000256" key="14">
    <source>
        <dbReference type="PROSITE-ProRule" id="PRU00309"/>
    </source>
</evidence>
<keyword evidence="15" id="KW-0812">Transmembrane</keyword>
<evidence type="ECO:0000313" key="17">
    <source>
        <dbReference type="EMBL" id="KAF9405566.1"/>
    </source>
</evidence>
<keyword evidence="9" id="KW-0325">Glycoprotein</keyword>
<dbReference type="EC" id="3.1.2.2" evidence="11"/>
<comment type="similarity">
    <text evidence="2">Belongs to the palmitoyl-protein thioesterase family.</text>
</comment>
<dbReference type="InterPro" id="IPR048366">
    <property type="entry name" value="TNP-like_GBD"/>
</dbReference>
<evidence type="ECO:0000256" key="4">
    <source>
        <dbReference type="ARBA" id="ARBA00022729"/>
    </source>
</evidence>
<comment type="catalytic activity">
    <reaction evidence="12">
        <text>S-hexadecanoyl-N-acetylcysteamine + H2O = N-acetylcysteamine + hexadecanoate + H(+)</text>
        <dbReference type="Rhea" id="RHEA:84099"/>
        <dbReference type="ChEBI" id="CHEBI:7896"/>
        <dbReference type="ChEBI" id="CHEBI:15377"/>
        <dbReference type="ChEBI" id="CHEBI:15378"/>
        <dbReference type="ChEBI" id="CHEBI:74410"/>
        <dbReference type="ChEBI" id="CHEBI:233601"/>
    </reaction>
</comment>
<dbReference type="Pfam" id="PF21788">
    <property type="entry name" value="TNP-like_GBD"/>
    <property type="match status" value="1"/>
</dbReference>
<comment type="function">
    <text evidence="13">Catalyzes the cleavage of thioester bonds from S-palmitoyl-CoA or S-palmitoyl-N-acetylcysteamine (unbranched structures) but does not have activity against palmitoylcysteine or palmitoylated proteins, branched structures or bulky head groups. Conversely, hydrolyzes both long and short chain fatty acyl-CoA substrate.</text>
</comment>
<comment type="caution">
    <text evidence="17">The sequence shown here is derived from an EMBL/GenBank/DDBJ whole genome shotgun (WGS) entry which is preliminary data.</text>
</comment>
<evidence type="ECO:0000256" key="2">
    <source>
        <dbReference type="ARBA" id="ARBA00010758"/>
    </source>
</evidence>
<dbReference type="PANTHER" id="PTHR11247:SF27">
    <property type="entry name" value="LYSOSOMAL THIOESTERASE PPT2"/>
    <property type="match status" value="1"/>
</dbReference>
<evidence type="ECO:0000256" key="10">
    <source>
        <dbReference type="ARBA" id="ARBA00023228"/>
    </source>
</evidence>
<dbReference type="Gene3D" id="3.40.50.1820">
    <property type="entry name" value="alpha/beta hydrolase"/>
    <property type="match status" value="1"/>
</dbReference>
<dbReference type="Pfam" id="PF05485">
    <property type="entry name" value="THAP"/>
    <property type="match status" value="1"/>
</dbReference>
<keyword evidence="5 14" id="KW-0863">Zinc-finger</keyword>
<keyword evidence="4" id="KW-0732">Signal</keyword>
<evidence type="ECO:0000256" key="9">
    <source>
        <dbReference type="ARBA" id="ARBA00023180"/>
    </source>
</evidence>
<evidence type="ECO:0000256" key="6">
    <source>
        <dbReference type="ARBA" id="ARBA00022801"/>
    </source>
</evidence>
<dbReference type="GO" id="GO:0008270">
    <property type="term" value="F:zinc ion binding"/>
    <property type="evidence" value="ECO:0007669"/>
    <property type="project" value="UniProtKB-KW"/>
</dbReference>
<evidence type="ECO:0000256" key="3">
    <source>
        <dbReference type="ARBA" id="ARBA00022723"/>
    </source>
</evidence>
<evidence type="ECO:0000256" key="5">
    <source>
        <dbReference type="ARBA" id="ARBA00022771"/>
    </source>
</evidence>
<keyword evidence="3" id="KW-0479">Metal-binding</keyword>
<feature type="domain" description="THAP-type" evidence="16">
    <location>
        <begin position="6"/>
        <end position="87"/>
    </location>
</feature>
<dbReference type="PROSITE" id="PS50950">
    <property type="entry name" value="ZF_THAP"/>
    <property type="match status" value="1"/>
</dbReference>
<dbReference type="Proteomes" id="UP000648187">
    <property type="component" value="Unassembled WGS sequence"/>
</dbReference>
<protein>
    <recommendedName>
        <fullName evidence="11">palmitoyl-CoA hydrolase</fullName>
        <ecNumber evidence="11">3.1.2.2</ecNumber>
    </recommendedName>
</protein>
<keyword evidence="8 14" id="KW-0238">DNA-binding</keyword>
<dbReference type="InterPro" id="IPR048367">
    <property type="entry name" value="TNP-like_RNaseH_C"/>
</dbReference>
<keyword evidence="10" id="KW-0458">Lysosome</keyword>
<evidence type="ECO:0000256" key="11">
    <source>
        <dbReference type="ARBA" id="ARBA00038848"/>
    </source>
</evidence>
<dbReference type="InterPro" id="IPR029058">
    <property type="entry name" value="AB_hydrolase_fold"/>
</dbReference>